<dbReference type="PANTHER" id="PTHR34294">
    <property type="entry name" value="TRANSCRIPTIONAL REGULATOR-RELATED"/>
    <property type="match status" value="1"/>
</dbReference>
<dbReference type="EMBL" id="ATFE01000003">
    <property type="protein sequence ID" value="EPF29811.1"/>
    <property type="molecule type" value="Genomic_DNA"/>
</dbReference>
<dbReference type="Pfam" id="PF04198">
    <property type="entry name" value="Sugar-bind"/>
    <property type="match status" value="1"/>
</dbReference>
<dbReference type="AlphaFoldDB" id="A0AA87TFR7"/>
<keyword evidence="4" id="KW-0804">Transcription</keyword>
<dbReference type="InterPro" id="IPR007324">
    <property type="entry name" value="Sugar-bd_dom_put"/>
</dbReference>
<gene>
    <name evidence="7" type="ORF">HMPREF9195_00525</name>
</gene>
<evidence type="ECO:0000256" key="2">
    <source>
        <dbReference type="ARBA" id="ARBA00023015"/>
    </source>
</evidence>
<keyword evidence="3" id="KW-0238">DNA-binding</keyword>
<dbReference type="Pfam" id="PF04545">
    <property type="entry name" value="Sigma70_r4"/>
    <property type="match status" value="1"/>
</dbReference>
<dbReference type="InterPro" id="IPR036388">
    <property type="entry name" value="WH-like_DNA-bd_sf"/>
</dbReference>
<evidence type="ECO:0000313" key="8">
    <source>
        <dbReference type="Proteomes" id="UP000014634"/>
    </source>
</evidence>
<evidence type="ECO:0000256" key="3">
    <source>
        <dbReference type="ARBA" id="ARBA00023125"/>
    </source>
</evidence>
<feature type="domain" description="Sugar-binding" evidence="5">
    <location>
        <begin position="59"/>
        <end position="305"/>
    </location>
</feature>
<keyword evidence="2" id="KW-0805">Transcription regulation</keyword>
<dbReference type="GO" id="GO:0030246">
    <property type="term" value="F:carbohydrate binding"/>
    <property type="evidence" value="ECO:0007669"/>
    <property type="project" value="InterPro"/>
</dbReference>
<reference evidence="7 8" key="1">
    <citation type="submission" date="2013-04" db="EMBL/GenBank/DDBJ databases">
        <title>The Genome Sequence of Treponema medium ATCC 700293.</title>
        <authorList>
            <consortium name="The Broad Institute Genomics Platform"/>
            <person name="Earl A."/>
            <person name="Ward D."/>
            <person name="Feldgarden M."/>
            <person name="Gevers D."/>
            <person name="Leonetti C."/>
            <person name="Blanton J.M."/>
            <person name="Dewhirst F.E."/>
            <person name="Izard J."/>
            <person name="Walker B."/>
            <person name="Young S."/>
            <person name="Zeng Q."/>
            <person name="Gargeya S."/>
            <person name="Fitzgerald M."/>
            <person name="Haas B."/>
            <person name="Abouelleil A."/>
            <person name="Allen A.W."/>
            <person name="Alvarado L."/>
            <person name="Arachchi H.M."/>
            <person name="Berlin A.M."/>
            <person name="Chapman S.B."/>
            <person name="Gainer-Dewar J."/>
            <person name="Goldberg J."/>
            <person name="Griggs A."/>
            <person name="Gujja S."/>
            <person name="Hansen M."/>
            <person name="Howarth C."/>
            <person name="Imamovic A."/>
            <person name="Ireland A."/>
            <person name="Larimer J."/>
            <person name="McCowan C."/>
            <person name="Murphy C."/>
            <person name="Pearson M."/>
            <person name="Poon T.W."/>
            <person name="Priest M."/>
            <person name="Roberts A."/>
            <person name="Saif S."/>
            <person name="Shea T."/>
            <person name="Sisk P."/>
            <person name="Sykes S."/>
            <person name="Wortman J."/>
            <person name="Nusbaum C."/>
            <person name="Birren B."/>
        </authorList>
    </citation>
    <scope>NUCLEOTIDE SEQUENCE [LARGE SCALE GENOMIC DNA]</scope>
    <source>
        <strain evidence="7 8">ATCC 700293</strain>
    </source>
</reference>
<organism evidence="7 8">
    <name type="scientific">Treponema medium ATCC 700293</name>
    <dbReference type="NCBI Taxonomy" id="1125700"/>
    <lineage>
        <taxon>Bacteria</taxon>
        <taxon>Pseudomonadati</taxon>
        <taxon>Spirochaetota</taxon>
        <taxon>Spirochaetia</taxon>
        <taxon>Spirochaetales</taxon>
        <taxon>Treponemataceae</taxon>
        <taxon>Treponema</taxon>
    </lineage>
</organism>
<evidence type="ECO:0000259" key="5">
    <source>
        <dbReference type="Pfam" id="PF04198"/>
    </source>
</evidence>
<evidence type="ECO:0000259" key="6">
    <source>
        <dbReference type="Pfam" id="PF04545"/>
    </source>
</evidence>
<dbReference type="Proteomes" id="UP000014634">
    <property type="component" value="Unassembled WGS sequence"/>
</dbReference>
<dbReference type="GO" id="GO:0006352">
    <property type="term" value="P:DNA-templated transcription initiation"/>
    <property type="evidence" value="ECO:0007669"/>
    <property type="project" value="InterPro"/>
</dbReference>
<dbReference type="Gene3D" id="1.10.10.10">
    <property type="entry name" value="Winged helix-like DNA-binding domain superfamily/Winged helix DNA-binding domain"/>
    <property type="match status" value="1"/>
</dbReference>
<dbReference type="InterPro" id="IPR007630">
    <property type="entry name" value="RNA_pol_sigma70_r4"/>
</dbReference>
<evidence type="ECO:0008006" key="9">
    <source>
        <dbReference type="Google" id="ProtNLM"/>
    </source>
</evidence>
<dbReference type="GO" id="GO:0003700">
    <property type="term" value="F:DNA-binding transcription factor activity"/>
    <property type="evidence" value="ECO:0007669"/>
    <property type="project" value="InterPro"/>
</dbReference>
<dbReference type="RefSeq" id="WP_016522506.1">
    <property type="nucleotide sequence ID" value="NZ_KE332517.1"/>
</dbReference>
<comment type="similarity">
    <text evidence="1">Belongs to the SorC transcriptional regulatory family.</text>
</comment>
<comment type="caution">
    <text evidence="7">The sequence shown here is derived from an EMBL/GenBank/DDBJ whole genome shotgun (WGS) entry which is preliminary data.</text>
</comment>
<protein>
    <recommendedName>
        <fullName evidence="9">Sugar-binding domain-containing protein</fullName>
    </recommendedName>
</protein>
<name>A0AA87TFR7_TREMD</name>
<dbReference type="InterPro" id="IPR037171">
    <property type="entry name" value="NagB/RpiA_transferase-like"/>
</dbReference>
<dbReference type="PANTHER" id="PTHR34294:SF1">
    <property type="entry name" value="TRANSCRIPTIONAL REGULATOR LSRR"/>
    <property type="match status" value="1"/>
</dbReference>
<dbReference type="GO" id="GO:0003677">
    <property type="term" value="F:DNA binding"/>
    <property type="evidence" value="ECO:0007669"/>
    <property type="project" value="UniProtKB-KW"/>
</dbReference>
<evidence type="ECO:0000313" key="7">
    <source>
        <dbReference type="EMBL" id="EPF29811.1"/>
    </source>
</evidence>
<accession>A0AA87TFR7</accession>
<evidence type="ECO:0000256" key="1">
    <source>
        <dbReference type="ARBA" id="ARBA00010466"/>
    </source>
</evidence>
<proteinExistence type="inferred from homology"/>
<dbReference type="InterPro" id="IPR051054">
    <property type="entry name" value="SorC_transcr_regulators"/>
</dbReference>
<dbReference type="Gene3D" id="3.40.50.1360">
    <property type="match status" value="1"/>
</dbReference>
<dbReference type="SUPFAM" id="SSF100950">
    <property type="entry name" value="NagB/RpiA/CoA transferase-like"/>
    <property type="match status" value="1"/>
</dbReference>
<evidence type="ECO:0000256" key="4">
    <source>
        <dbReference type="ARBA" id="ARBA00023163"/>
    </source>
</evidence>
<feature type="domain" description="RNA polymerase sigma-70 region 4" evidence="6">
    <location>
        <begin position="17"/>
        <end position="45"/>
    </location>
</feature>
<sequence length="308" mass="34526">MADDWEKELIVRIAWYYYIQKKTQKEIADMLGISRMRVIRLLEKAERENVVQISIHNDFRGRLKTEQELIDIYRLDDAFVIPSDERHTPETLNDAVAKAAAMYIDEHFSDTPIINIGYGDTTGRFMNYFSQISKKKPTYISLTGGVSIYLLNTQLSAGNASLYLIPAPFVASTKEIVDAIKKETAVIEISRMHPTASCSVIGIGGMDDNATVIKSGIIQKNDFDFLKMRGAAGDVLAHFFDENGTFIPVSTEERLITYSPEALKKLHNVIAVAAGTVKRTAIRAALRGQYPNILITDEATAEWLIENK</sequence>